<reference evidence="5" key="1">
    <citation type="submission" date="2023-10" db="EMBL/GenBank/DDBJ databases">
        <authorList>
            <person name="Hackl T."/>
        </authorList>
    </citation>
    <scope>NUCLEOTIDE SEQUENCE</scope>
</reference>
<dbReference type="AlphaFoldDB" id="A0AAI8VRN0"/>
<dbReference type="Pfam" id="PF23865">
    <property type="entry name" value="DUF7223"/>
    <property type="match status" value="1"/>
</dbReference>
<organism evidence="5 6">
    <name type="scientific">Anthostomella pinea</name>
    <dbReference type="NCBI Taxonomy" id="933095"/>
    <lineage>
        <taxon>Eukaryota</taxon>
        <taxon>Fungi</taxon>
        <taxon>Dikarya</taxon>
        <taxon>Ascomycota</taxon>
        <taxon>Pezizomycotina</taxon>
        <taxon>Sordariomycetes</taxon>
        <taxon>Xylariomycetidae</taxon>
        <taxon>Xylariales</taxon>
        <taxon>Xylariaceae</taxon>
        <taxon>Anthostomella</taxon>
    </lineage>
</organism>
<evidence type="ECO:0000259" key="3">
    <source>
        <dbReference type="Pfam" id="PF22974"/>
    </source>
</evidence>
<feature type="region of interest" description="Disordered" evidence="1">
    <location>
        <begin position="484"/>
        <end position="522"/>
    </location>
</feature>
<dbReference type="Pfam" id="PF22974">
    <property type="entry name" value="DUF7029"/>
    <property type="match status" value="1"/>
</dbReference>
<feature type="domain" description="DUF7223" evidence="4">
    <location>
        <begin position="206"/>
        <end position="460"/>
    </location>
</feature>
<dbReference type="InterPro" id="IPR054293">
    <property type="entry name" value="DUF7029"/>
</dbReference>
<feature type="domain" description="DUF7029" evidence="3">
    <location>
        <begin position="76"/>
        <end position="176"/>
    </location>
</feature>
<dbReference type="InterPro" id="IPR055647">
    <property type="entry name" value="DUF7223"/>
</dbReference>
<evidence type="ECO:0000256" key="1">
    <source>
        <dbReference type="SAM" id="MobiDB-lite"/>
    </source>
</evidence>
<comment type="caution">
    <text evidence="5">The sequence shown here is derived from an EMBL/GenBank/DDBJ whole genome shotgun (WGS) entry which is preliminary data.</text>
</comment>
<sequence length="536" mass="56655">MHSWSVGLAAFALWQSASAKVDSKGNLALEPLKPSDLGLHKRDTPLVNLQPSASVFWGEPSNVSDLLVNVTLASGQDELLISTDSFSSELSSVSCQDNDLSLTFTNQDTYNAAIKDWDWVNFADNHTFVMIVNYGGCGEADERQPWIVTGATYDATTFNVQFAATQKSWTEINNEMTVEWGSYIQATSASVNKRITFSKTLSHTFDLTHDMDTTLFSKATQSGLDFNVDCQNCGTKGSIAISGKISYKLLDGVQSLEITATPSNIEFDLGLAFGISGNLTDDWSKSFNILNTGLPGFSIPEILEVGPIFSIDAGFDLKAVQGSASISSGITAKIPNSATATLDIVGTDDSSFSGWEPTISTLPIEVSAEVDGSLELFTSVGLDIGVTAFGAGFGAGFTLKIPDVTLNVGAEFDNLGACEGHNETFGVKFSGGVGADLSMNAYAESKDVKTQKWEKDLLNKPDIYAFPSQCLPFGAAPSSPISVSSTSVATTTAPSSTSSSAAKSSSASGAPTSYGSKNATATASSYNGRLRRHVLY</sequence>
<gene>
    <name evidence="5" type="ORF">KHLLAP_LOCUS9957</name>
</gene>
<feature type="signal peptide" evidence="2">
    <location>
        <begin position="1"/>
        <end position="19"/>
    </location>
</feature>
<evidence type="ECO:0000256" key="2">
    <source>
        <dbReference type="SAM" id="SignalP"/>
    </source>
</evidence>
<accession>A0AAI8VRN0</accession>
<proteinExistence type="predicted"/>
<evidence type="ECO:0000259" key="4">
    <source>
        <dbReference type="Pfam" id="PF23865"/>
    </source>
</evidence>
<dbReference type="EMBL" id="CAUWAG010000012">
    <property type="protein sequence ID" value="CAJ2509489.1"/>
    <property type="molecule type" value="Genomic_DNA"/>
</dbReference>
<name>A0AAI8VRN0_9PEZI</name>
<feature type="compositionally biased region" description="Low complexity" evidence="1">
    <location>
        <begin position="484"/>
        <end position="513"/>
    </location>
</feature>
<dbReference type="Proteomes" id="UP001295740">
    <property type="component" value="Unassembled WGS sequence"/>
</dbReference>
<protein>
    <submittedName>
        <fullName evidence="5">Uu.00g145150.m01.CDS01</fullName>
    </submittedName>
</protein>
<evidence type="ECO:0000313" key="5">
    <source>
        <dbReference type="EMBL" id="CAJ2509489.1"/>
    </source>
</evidence>
<keyword evidence="2" id="KW-0732">Signal</keyword>
<feature type="chain" id="PRO_5042547088" evidence="2">
    <location>
        <begin position="20"/>
        <end position="536"/>
    </location>
</feature>
<evidence type="ECO:0000313" key="6">
    <source>
        <dbReference type="Proteomes" id="UP001295740"/>
    </source>
</evidence>
<keyword evidence="6" id="KW-1185">Reference proteome</keyword>